<reference evidence="3 4" key="1">
    <citation type="submission" date="2016-03" db="EMBL/GenBank/DDBJ databases">
        <authorList>
            <person name="Sant'Anna F.H."/>
            <person name="Ambrosini A."/>
            <person name="Souza R."/>
            <person name="Bach E."/>
            <person name="Fernandes G."/>
            <person name="Balsanelli E."/>
            <person name="Baura V.A."/>
            <person name="Souza E.M."/>
            <person name="Passaglia L."/>
        </authorList>
    </citation>
    <scope>NUCLEOTIDE SEQUENCE [LARGE SCALE GENOMIC DNA]</scope>
    <source>
        <strain evidence="3 4">P26E</strain>
    </source>
</reference>
<dbReference type="Pfam" id="PF09580">
    <property type="entry name" value="Spore_YhcN_YlaJ"/>
    <property type="match status" value="2"/>
</dbReference>
<feature type="region of interest" description="Disordered" evidence="1">
    <location>
        <begin position="121"/>
        <end position="147"/>
    </location>
</feature>
<evidence type="ECO:0000256" key="1">
    <source>
        <dbReference type="SAM" id="MobiDB-lite"/>
    </source>
</evidence>
<comment type="caution">
    <text evidence="3">The sequence shown here is derived from an EMBL/GenBank/DDBJ whole genome shotgun (WGS) entry which is preliminary data.</text>
</comment>
<accession>A0ABX3EI92</accession>
<evidence type="ECO:0000313" key="3">
    <source>
        <dbReference type="EMBL" id="OKP83346.1"/>
    </source>
</evidence>
<feature type="chain" id="PRO_5045264691" description="YhcN/YlaJ family sporulation lipoprotein" evidence="2">
    <location>
        <begin position="24"/>
        <end position="327"/>
    </location>
</feature>
<dbReference type="PROSITE" id="PS51257">
    <property type="entry name" value="PROKAR_LIPOPROTEIN"/>
    <property type="match status" value="1"/>
</dbReference>
<dbReference type="InterPro" id="IPR019076">
    <property type="entry name" value="Spore_lipoprot_YhcN/YlaJ-like"/>
</dbReference>
<keyword evidence="4" id="KW-1185">Reference proteome</keyword>
<gene>
    <name evidence="3" type="ORF">A3844_22150</name>
</gene>
<feature type="compositionally biased region" description="Low complexity" evidence="1">
    <location>
        <begin position="122"/>
        <end position="147"/>
    </location>
</feature>
<keyword evidence="2" id="KW-0732">Signal</keyword>
<feature type="signal peptide" evidence="2">
    <location>
        <begin position="1"/>
        <end position="23"/>
    </location>
</feature>
<evidence type="ECO:0000313" key="4">
    <source>
        <dbReference type="Proteomes" id="UP000186058"/>
    </source>
</evidence>
<proteinExistence type="predicted"/>
<dbReference type="RefSeq" id="WP_074108547.1">
    <property type="nucleotide sequence ID" value="NZ_LVWI01000060.1"/>
</dbReference>
<sequence>MLRSKISMSVSAALLLGVVSITGCGTNNTASDKNVQTKSVRGIHDGRLGVNSMKVNAFDKMEMSRELADRIAAMPEVRSANVVVAGKSAYVAVTLDEASGGVHAKSYGNTAGIGGPTGMIAGSGRTSGRTTTGTTGMNGANGMTGNNGLSGTAGMNGTPGMRGSRTGVPGMTGVGGSINGMSGTLSTGTGTVGGTGTANPGGYAGNGGNGVMSRSNMTDGRVLRNDIDRSMGTAAGTRTITPYSTNGTHNTGTLANDTMTRELKDKIAAEVRHYDKNIDNVYVSANPDFVERTNFYAQEFRAGHPLRGFAHEFSTMVGRIFPTRSGY</sequence>
<dbReference type="EMBL" id="LVWI01000060">
    <property type="protein sequence ID" value="OKP83346.1"/>
    <property type="molecule type" value="Genomic_DNA"/>
</dbReference>
<dbReference type="Proteomes" id="UP000186058">
    <property type="component" value="Unassembled WGS sequence"/>
</dbReference>
<evidence type="ECO:0000256" key="2">
    <source>
        <dbReference type="SAM" id="SignalP"/>
    </source>
</evidence>
<organism evidence="3 4">
    <name type="scientific">Paenibacillus helianthi</name>
    <dbReference type="NCBI Taxonomy" id="1349432"/>
    <lineage>
        <taxon>Bacteria</taxon>
        <taxon>Bacillati</taxon>
        <taxon>Bacillota</taxon>
        <taxon>Bacilli</taxon>
        <taxon>Bacillales</taxon>
        <taxon>Paenibacillaceae</taxon>
        <taxon>Paenibacillus</taxon>
    </lineage>
</organism>
<protein>
    <recommendedName>
        <fullName evidence="5">YhcN/YlaJ family sporulation lipoprotein</fullName>
    </recommendedName>
</protein>
<evidence type="ECO:0008006" key="5">
    <source>
        <dbReference type="Google" id="ProtNLM"/>
    </source>
</evidence>
<name>A0ABX3EI92_9BACL</name>